<accession>A0AAW0SZ49</accession>
<dbReference type="AlphaFoldDB" id="A0AAW0SZ49"/>
<organism evidence="1 2">
    <name type="scientific">Scylla paramamosain</name>
    <name type="common">Mud crab</name>
    <dbReference type="NCBI Taxonomy" id="85552"/>
    <lineage>
        <taxon>Eukaryota</taxon>
        <taxon>Metazoa</taxon>
        <taxon>Ecdysozoa</taxon>
        <taxon>Arthropoda</taxon>
        <taxon>Crustacea</taxon>
        <taxon>Multicrustacea</taxon>
        <taxon>Malacostraca</taxon>
        <taxon>Eumalacostraca</taxon>
        <taxon>Eucarida</taxon>
        <taxon>Decapoda</taxon>
        <taxon>Pleocyemata</taxon>
        <taxon>Brachyura</taxon>
        <taxon>Eubrachyura</taxon>
        <taxon>Portunoidea</taxon>
        <taxon>Portunidae</taxon>
        <taxon>Portuninae</taxon>
        <taxon>Scylla</taxon>
    </lineage>
</organism>
<dbReference type="PANTHER" id="PTHR46060:SF1">
    <property type="entry name" value="MARINER MOS1 TRANSPOSASE-LIKE PROTEIN"/>
    <property type="match status" value="1"/>
</dbReference>
<dbReference type="EMBL" id="JARAKH010000042">
    <property type="protein sequence ID" value="KAK8380431.1"/>
    <property type="molecule type" value="Genomic_DNA"/>
</dbReference>
<dbReference type="GO" id="GO:0003676">
    <property type="term" value="F:nucleic acid binding"/>
    <property type="evidence" value="ECO:0007669"/>
    <property type="project" value="InterPro"/>
</dbReference>
<gene>
    <name evidence="1" type="ORF">O3P69_016781</name>
</gene>
<dbReference type="InterPro" id="IPR036397">
    <property type="entry name" value="RNaseH_sf"/>
</dbReference>
<keyword evidence="2" id="KW-1185">Reference proteome</keyword>
<dbReference type="Proteomes" id="UP001487740">
    <property type="component" value="Unassembled WGS sequence"/>
</dbReference>
<comment type="caution">
    <text evidence="1">The sequence shown here is derived from an EMBL/GenBank/DDBJ whole genome shotgun (WGS) entry which is preliminary data.</text>
</comment>
<evidence type="ECO:0008006" key="3">
    <source>
        <dbReference type="Google" id="ProtNLM"/>
    </source>
</evidence>
<protein>
    <recommendedName>
        <fullName evidence="3">Mos1 transposase HTH domain-containing protein</fullName>
    </recommendedName>
</protein>
<name>A0AAW0SZ49_SCYPA</name>
<proteinExistence type="predicted"/>
<evidence type="ECO:0000313" key="1">
    <source>
        <dbReference type="EMBL" id="KAK8380431.1"/>
    </source>
</evidence>
<evidence type="ECO:0000313" key="2">
    <source>
        <dbReference type="Proteomes" id="UP001487740"/>
    </source>
</evidence>
<dbReference type="PANTHER" id="PTHR46060">
    <property type="entry name" value="MARINER MOS1 TRANSPOSASE-LIKE PROTEIN"/>
    <property type="match status" value="1"/>
</dbReference>
<dbReference type="InterPro" id="IPR052709">
    <property type="entry name" value="Transposase-MT_Hybrid"/>
</dbReference>
<dbReference type="Gene3D" id="3.30.420.10">
    <property type="entry name" value="Ribonuclease H-like superfamily/Ribonuclease H"/>
    <property type="match status" value="1"/>
</dbReference>
<sequence>MSEVEQQAVIKISVIQGKASQLIHELRTALKDSALSYSTVKHWAAFFKQGQDSCEDVSHGGGPSTAVTKETVAMHETMRKVVSCGFKLLPHPPNSPDLAPSDFHLFPYMKKQLWSVSFTNDEETKVMKS</sequence>
<reference evidence="1 2" key="1">
    <citation type="submission" date="2023-03" db="EMBL/GenBank/DDBJ databases">
        <title>High-quality genome of Scylla paramamosain provides insights in environmental adaptation.</title>
        <authorList>
            <person name="Zhang L."/>
        </authorList>
    </citation>
    <scope>NUCLEOTIDE SEQUENCE [LARGE SCALE GENOMIC DNA]</scope>
    <source>
        <strain evidence="1">LZ_2023a</strain>
        <tissue evidence="1">Muscle</tissue>
    </source>
</reference>